<evidence type="ECO:0000313" key="2">
    <source>
        <dbReference type="EMBL" id="BAB21912.1"/>
    </source>
</evidence>
<organism evidence="2">
    <name type="scientific">Macaca fascicularis</name>
    <name type="common">Crab-eating macaque</name>
    <name type="synonym">Cynomolgus monkey</name>
    <dbReference type="NCBI Taxonomy" id="9541"/>
    <lineage>
        <taxon>Eukaryota</taxon>
        <taxon>Metazoa</taxon>
        <taxon>Chordata</taxon>
        <taxon>Craniata</taxon>
        <taxon>Vertebrata</taxon>
        <taxon>Euteleostomi</taxon>
        <taxon>Mammalia</taxon>
        <taxon>Eutheria</taxon>
        <taxon>Euarchontoglires</taxon>
        <taxon>Primates</taxon>
        <taxon>Haplorrhini</taxon>
        <taxon>Catarrhini</taxon>
        <taxon>Cercopithecidae</taxon>
        <taxon>Cercopithecinae</taxon>
        <taxon>Macaca</taxon>
    </lineage>
</organism>
<dbReference type="EMBL" id="AB055288">
    <property type="protein sequence ID" value="BAB21912.1"/>
    <property type="molecule type" value="mRNA"/>
</dbReference>
<dbReference type="AlphaFoldDB" id="Q9BGW9"/>
<accession>Q9BGW9</accession>
<feature type="region of interest" description="Disordered" evidence="1">
    <location>
        <begin position="1"/>
        <end position="31"/>
    </location>
</feature>
<protein>
    <submittedName>
        <fullName evidence="2">Uncharacterized protein</fullName>
    </submittedName>
</protein>
<sequence>MLGWSRRRSLLVSSGQRPGRKGRPRSSRGCLPKNGVVQEFCPTCQQTGQPARVAWALAETRNTPESERKDYNGKWATLMCPDTCYTTVGALQNGTLELVDQCGLCPRGRLSPGQRCPLQAQA</sequence>
<proteinExistence type="evidence at transcript level"/>
<evidence type="ECO:0000256" key="1">
    <source>
        <dbReference type="SAM" id="MobiDB-lite"/>
    </source>
</evidence>
<name>Q9BGW9_MACFA</name>
<reference evidence="2" key="1">
    <citation type="journal article" date="2002" name="Genome Biol.">
        <title>Prediction of unidentified human genes on the basis of sequence similarity to novel cDNAs from cynomolgus monkey brain.</title>
        <authorList>
            <person name="Osada N."/>
            <person name="Hida M."/>
            <person name="Kusuda J."/>
            <person name="Tanuma R."/>
            <person name="Hirata M."/>
            <person name="Hirai M."/>
            <person name="Terao K."/>
            <person name="Suzuki Y."/>
            <person name="Sugano S."/>
            <person name="Hashimoto K."/>
        </authorList>
    </citation>
    <scope>NUCLEOTIDE SEQUENCE</scope>
    <source>
        <tissue evidence="2">Frontal lobe left</tissue>
    </source>
</reference>